<dbReference type="Proteomes" id="UP000738325">
    <property type="component" value="Unassembled WGS sequence"/>
</dbReference>
<feature type="compositionally biased region" description="Low complexity" evidence="11">
    <location>
        <begin position="37"/>
        <end position="64"/>
    </location>
</feature>
<feature type="compositionally biased region" description="Basic and acidic residues" evidence="11">
    <location>
        <begin position="1197"/>
        <end position="1206"/>
    </location>
</feature>
<evidence type="ECO:0000256" key="6">
    <source>
        <dbReference type="ARBA" id="ARBA00022806"/>
    </source>
</evidence>
<dbReference type="InterPro" id="IPR001650">
    <property type="entry name" value="Helicase_C-like"/>
</dbReference>
<dbReference type="PROSITE" id="PS51194">
    <property type="entry name" value="HELICASE_CTER"/>
    <property type="match status" value="1"/>
</dbReference>
<keyword evidence="5" id="KW-0378">Hydrolase</keyword>
<dbReference type="OrthoDB" id="448448at2759"/>
<evidence type="ECO:0000256" key="4">
    <source>
        <dbReference type="ARBA" id="ARBA00022741"/>
    </source>
</evidence>
<feature type="compositionally biased region" description="Polar residues" evidence="11">
    <location>
        <begin position="121"/>
        <end position="143"/>
    </location>
</feature>
<dbReference type="Pfam" id="PF00271">
    <property type="entry name" value="Helicase_C"/>
    <property type="match status" value="1"/>
</dbReference>
<feature type="compositionally biased region" description="Acidic residues" evidence="11">
    <location>
        <begin position="390"/>
        <end position="399"/>
    </location>
</feature>
<protein>
    <recommendedName>
        <fullName evidence="3">DNA helicase</fullName>
        <ecNumber evidence="3">3.6.4.12</ecNumber>
    </recommendedName>
</protein>
<evidence type="ECO:0000256" key="9">
    <source>
        <dbReference type="ARBA" id="ARBA00023125"/>
    </source>
</evidence>
<feature type="compositionally biased region" description="Low complexity" evidence="11">
    <location>
        <begin position="1212"/>
        <end position="1243"/>
    </location>
</feature>
<name>A0A9P6RNZ7_9FUNG</name>
<feature type="compositionally biased region" description="Low complexity" evidence="11">
    <location>
        <begin position="338"/>
        <end position="361"/>
    </location>
</feature>
<gene>
    <name evidence="14" type="ORF">BGZ99_001255</name>
</gene>
<dbReference type="GO" id="GO:0005634">
    <property type="term" value="C:nucleus"/>
    <property type="evidence" value="ECO:0007669"/>
    <property type="project" value="UniProtKB-SubCell"/>
</dbReference>
<feature type="region of interest" description="Disordered" evidence="11">
    <location>
        <begin position="1"/>
        <end position="148"/>
    </location>
</feature>
<reference evidence="14" key="1">
    <citation type="journal article" date="2020" name="Fungal Divers.">
        <title>Resolving the Mortierellaceae phylogeny through synthesis of multi-gene phylogenetics and phylogenomics.</title>
        <authorList>
            <person name="Vandepol N."/>
            <person name="Liber J."/>
            <person name="Desiro A."/>
            <person name="Na H."/>
            <person name="Kennedy M."/>
            <person name="Barry K."/>
            <person name="Grigoriev I.V."/>
            <person name="Miller A.N."/>
            <person name="O'Donnell K."/>
            <person name="Stajich J.E."/>
            <person name="Bonito G."/>
        </authorList>
    </citation>
    <scope>NUCLEOTIDE SEQUENCE</scope>
    <source>
        <strain evidence="14">REB-010B</strain>
    </source>
</reference>
<evidence type="ECO:0000256" key="7">
    <source>
        <dbReference type="ARBA" id="ARBA00022840"/>
    </source>
</evidence>
<feature type="region of interest" description="Disordered" evidence="11">
    <location>
        <begin position="160"/>
        <end position="281"/>
    </location>
</feature>
<dbReference type="PROSITE" id="PS51192">
    <property type="entry name" value="HELICASE_ATP_BIND_1"/>
    <property type="match status" value="1"/>
</dbReference>
<keyword evidence="7" id="KW-0067">ATP-binding</keyword>
<evidence type="ECO:0000313" key="15">
    <source>
        <dbReference type="Proteomes" id="UP000738325"/>
    </source>
</evidence>
<feature type="compositionally biased region" description="Acidic residues" evidence="11">
    <location>
        <begin position="535"/>
        <end position="549"/>
    </location>
</feature>
<feature type="compositionally biased region" description="Basic and acidic residues" evidence="11">
    <location>
        <begin position="239"/>
        <end position="253"/>
    </location>
</feature>
<dbReference type="GO" id="GO:0005694">
    <property type="term" value="C:chromosome"/>
    <property type="evidence" value="ECO:0007669"/>
    <property type="project" value="UniProtKB-ARBA"/>
</dbReference>
<dbReference type="Pfam" id="PF00176">
    <property type="entry name" value="SNF2-rel_dom"/>
    <property type="match status" value="1"/>
</dbReference>
<feature type="region of interest" description="Disordered" evidence="11">
    <location>
        <begin position="338"/>
        <end position="411"/>
    </location>
</feature>
<keyword evidence="4" id="KW-0547">Nucleotide-binding</keyword>
<comment type="subcellular location">
    <subcellularLocation>
        <location evidence="1">Nucleus</location>
    </subcellularLocation>
</comment>
<feature type="region of interest" description="Disordered" evidence="11">
    <location>
        <begin position="512"/>
        <end position="553"/>
    </location>
</feature>
<feature type="region of interest" description="Disordered" evidence="11">
    <location>
        <begin position="1173"/>
        <end position="1243"/>
    </location>
</feature>
<evidence type="ECO:0000256" key="3">
    <source>
        <dbReference type="ARBA" id="ARBA00012551"/>
    </source>
</evidence>
<evidence type="ECO:0000256" key="1">
    <source>
        <dbReference type="ARBA" id="ARBA00004123"/>
    </source>
</evidence>
<evidence type="ECO:0000256" key="11">
    <source>
        <dbReference type="SAM" id="MobiDB-lite"/>
    </source>
</evidence>
<dbReference type="GO" id="GO:0005524">
    <property type="term" value="F:ATP binding"/>
    <property type="evidence" value="ECO:0007669"/>
    <property type="project" value="UniProtKB-KW"/>
</dbReference>
<comment type="similarity">
    <text evidence="2">Belongs to the SNF2/RAD54 helicase family.</text>
</comment>
<feature type="compositionally biased region" description="Low complexity" evidence="11">
    <location>
        <begin position="1142"/>
        <end position="1158"/>
    </location>
</feature>
<keyword evidence="6" id="KW-0347">Helicase</keyword>
<proteinExistence type="inferred from homology"/>
<dbReference type="SMART" id="SM00490">
    <property type="entry name" value="HELICc"/>
    <property type="match status" value="1"/>
</dbReference>
<evidence type="ECO:0000256" key="8">
    <source>
        <dbReference type="ARBA" id="ARBA00022853"/>
    </source>
</evidence>
<feature type="compositionally biased region" description="Low complexity" evidence="11">
    <location>
        <begin position="19"/>
        <end position="30"/>
    </location>
</feature>
<dbReference type="AlphaFoldDB" id="A0A9P6RNZ7"/>
<dbReference type="CDD" id="cd18793">
    <property type="entry name" value="SF2_C_SNF"/>
    <property type="match status" value="1"/>
</dbReference>
<dbReference type="Gene3D" id="3.40.50.10810">
    <property type="entry name" value="Tandem AAA-ATPase domain"/>
    <property type="match status" value="1"/>
</dbReference>
<evidence type="ECO:0000256" key="5">
    <source>
        <dbReference type="ARBA" id="ARBA00022801"/>
    </source>
</evidence>
<evidence type="ECO:0000313" key="14">
    <source>
        <dbReference type="EMBL" id="KAG0324953.1"/>
    </source>
</evidence>
<keyword evidence="10" id="KW-0539">Nucleus</keyword>
<dbReference type="InterPro" id="IPR038718">
    <property type="entry name" value="SNF2-like_sf"/>
</dbReference>
<organism evidence="14 15">
    <name type="scientific">Dissophora globulifera</name>
    <dbReference type="NCBI Taxonomy" id="979702"/>
    <lineage>
        <taxon>Eukaryota</taxon>
        <taxon>Fungi</taxon>
        <taxon>Fungi incertae sedis</taxon>
        <taxon>Mucoromycota</taxon>
        <taxon>Mortierellomycotina</taxon>
        <taxon>Mortierellomycetes</taxon>
        <taxon>Mortierellales</taxon>
        <taxon>Mortierellaceae</taxon>
        <taxon>Dissophora</taxon>
    </lineage>
</organism>
<dbReference type="InterPro" id="IPR027417">
    <property type="entry name" value="P-loop_NTPase"/>
</dbReference>
<dbReference type="SMART" id="SM00487">
    <property type="entry name" value="DEXDc"/>
    <property type="match status" value="1"/>
</dbReference>
<feature type="domain" description="Helicase ATP-binding" evidence="12">
    <location>
        <begin position="604"/>
        <end position="771"/>
    </location>
</feature>
<evidence type="ECO:0000256" key="10">
    <source>
        <dbReference type="ARBA" id="ARBA00023242"/>
    </source>
</evidence>
<dbReference type="InterPro" id="IPR049730">
    <property type="entry name" value="SNF2/RAD54-like_C"/>
</dbReference>
<feature type="compositionally biased region" description="Basic and acidic residues" evidence="11">
    <location>
        <begin position="400"/>
        <end position="411"/>
    </location>
</feature>
<keyword evidence="8" id="KW-0156">Chromatin regulator</keyword>
<comment type="caution">
    <text evidence="14">The sequence shown here is derived from an EMBL/GenBank/DDBJ whole genome shotgun (WGS) entry which is preliminary data.</text>
</comment>
<dbReference type="EMBL" id="JAAAIP010000130">
    <property type="protein sequence ID" value="KAG0324953.1"/>
    <property type="molecule type" value="Genomic_DNA"/>
</dbReference>
<sequence length="1243" mass="137426">MSALQRLQEFRFKKMQQASSTGRNSNQSSSLAETLFADHASTSDSTSATHTNGSSTGSSNNRGQNKGGKPAVVVLDTSDIDPDSGSDSDLRKGVKEMSTNSPLRRSPQPSIPAARLFSINGAPSTRQPKTTATTSSNVGTPASTKDGKLPFKKLVTSYRYTGDGALPPPPFDSDHSLSSPGQSDVEDVDMVEGRTPDVLAKASDRMSSMHSKMKRQIVSSDEDEEIDVEQIKPRRRLIRKGDLERESTTDEPKRRRLLKAVALDSDDDSRQTSRSGSLTIQISDDDLDDLGVFDQTLAQLQTTFQDTPFNDLKKALKDSQGDFATAASMLLSRSSSQLLDLTSPSKNASPSSKALPMSSSRPAERTRPLMSKSTSSSLARRKAAYSSDGSDADSFDDDDGPNKYKAQDRKEERALQFFNSATVLELRELTGCSKNQATGIIDLRPFDNYDNLCVTLRKTKGVGEKIVNNYLTTTDAIRAVDTMLKTVDRVRQDLVGTLSVWCGDEHGKLFENSTSSNSMAVIDSPESGEPSGANESDDNNNNDDDDDDKTSEPGMELLEVDADKIAQTEAGKNAMKGFIRKQPSNMAPGFQLKGYQLLGINWLALLWRKGLSGILADEMGLGKTAQVIAFLAHLLEKGEDGPFLVIVPASTLSNWMREFEKFCPTLDVRAYYGTMAEREEMRQEFDEDPSYNVVVTTYTIATGNTDERKFLSRRHFKGIILDEGHMIKNCTSVRYKQLMSIKTDFRLLLTGTPLQNNLEELLSLLVFIMPKLFAEHEEVLRTMFKVKVDATSEKSTLLSQERIVRARHMIAPFVLRRKKIHVLKDLPRKIERVIYCDLHPDQRVLYDRIISSAELQAALLDPEDTLDAVELDGMSAKAKAKALAAQKAKAKKSNATSKWKANEFANMLMQLRKAADHPMLFRELYTDDKLKKMAKVITKEVEFCDSNIDFIEEDMSVMTDFELHRLCKQYKSVNRFALPGNQWMHAGKVQELERLLPKLIHDNNSRILIFSQFTMVLDILESILKTMNFKYLRMDGATKVEERQPLIDSFNDDDSHKIFLLSTKAGGFGINLTGANVVIMYDLDFNPHNDKQAEDRAHRVGQTREVEVIKLISKGTIEEQVLQLANLKLKLDQHVSQDDADAGGTKTDTSSSSSSTPSAGILSLLKQNIKAAHSAAAIQHDPATPRRVVAADNGDGDEQKGMDAKKARGAKADVPAAPAPAERPQRARSSSLSSLGSVDSLSS</sequence>
<dbReference type="InterPro" id="IPR000330">
    <property type="entry name" value="SNF2_N"/>
</dbReference>
<evidence type="ECO:0000259" key="13">
    <source>
        <dbReference type="PROSITE" id="PS51194"/>
    </source>
</evidence>
<dbReference type="EC" id="3.6.4.12" evidence="3"/>
<keyword evidence="9" id="KW-0238">DNA-binding</keyword>
<accession>A0A9P6RNZ7</accession>
<dbReference type="PANTHER" id="PTHR10799">
    <property type="entry name" value="SNF2/RAD54 HELICASE FAMILY"/>
    <property type="match status" value="1"/>
</dbReference>
<dbReference type="FunFam" id="3.40.50.10810:FF:000014">
    <property type="entry name" value="SWI/SNF-related matrix-associated actin-dependent regulator of chromatin subfamily A containing DEAD/H box 1"/>
    <property type="match status" value="1"/>
</dbReference>
<dbReference type="Gene3D" id="3.40.50.300">
    <property type="entry name" value="P-loop containing nucleotide triphosphate hydrolases"/>
    <property type="match status" value="1"/>
</dbReference>
<dbReference type="InterPro" id="IPR014001">
    <property type="entry name" value="Helicase_ATP-bd"/>
</dbReference>
<dbReference type="GO" id="GO:0003678">
    <property type="term" value="F:DNA helicase activity"/>
    <property type="evidence" value="ECO:0007669"/>
    <property type="project" value="UniProtKB-EC"/>
</dbReference>
<dbReference type="GO" id="GO:0006325">
    <property type="term" value="P:chromatin organization"/>
    <property type="evidence" value="ECO:0007669"/>
    <property type="project" value="UniProtKB-KW"/>
</dbReference>
<dbReference type="SUPFAM" id="SSF52540">
    <property type="entry name" value="P-loop containing nucleoside triphosphate hydrolases"/>
    <property type="match status" value="2"/>
</dbReference>
<evidence type="ECO:0000259" key="12">
    <source>
        <dbReference type="PROSITE" id="PS51192"/>
    </source>
</evidence>
<keyword evidence="15" id="KW-1185">Reference proteome</keyword>
<feature type="domain" description="Helicase C-terminal" evidence="13">
    <location>
        <begin position="991"/>
        <end position="1143"/>
    </location>
</feature>
<evidence type="ECO:0000256" key="2">
    <source>
        <dbReference type="ARBA" id="ARBA00007025"/>
    </source>
</evidence>
<dbReference type="GO" id="GO:0016787">
    <property type="term" value="F:hydrolase activity"/>
    <property type="evidence" value="ECO:0007669"/>
    <property type="project" value="UniProtKB-KW"/>
</dbReference>
<dbReference type="GO" id="GO:0003677">
    <property type="term" value="F:DNA binding"/>
    <property type="evidence" value="ECO:0007669"/>
    <property type="project" value="UniProtKB-KW"/>
</dbReference>
<feature type="region of interest" description="Disordered" evidence="11">
    <location>
        <begin position="1137"/>
        <end position="1159"/>
    </location>
</feature>